<dbReference type="CDD" id="cd05380">
    <property type="entry name" value="CAP_euk"/>
    <property type="match status" value="1"/>
</dbReference>
<organism evidence="2">
    <name type="scientific">Triatoma rubida</name>
    <dbReference type="NCBI Taxonomy" id="162364"/>
    <lineage>
        <taxon>Eukaryota</taxon>
        <taxon>Metazoa</taxon>
        <taxon>Ecdysozoa</taxon>
        <taxon>Arthropoda</taxon>
        <taxon>Hexapoda</taxon>
        <taxon>Insecta</taxon>
        <taxon>Pterygota</taxon>
        <taxon>Neoptera</taxon>
        <taxon>Paraneoptera</taxon>
        <taxon>Hemiptera</taxon>
        <taxon>Heteroptera</taxon>
        <taxon>Panheteroptera</taxon>
        <taxon>Cimicomorpha</taxon>
        <taxon>Reduviidae</taxon>
        <taxon>Triatominae</taxon>
        <taxon>Triatoma</taxon>
    </lineage>
</organism>
<dbReference type="Gene3D" id="3.40.33.10">
    <property type="entry name" value="CAP"/>
    <property type="match status" value="1"/>
</dbReference>
<accession>G8JKJ0</accession>
<evidence type="ECO:0000313" key="2">
    <source>
        <dbReference type="EMBL" id="AER92504.1"/>
    </source>
</evidence>
<dbReference type="PROSITE" id="PS01010">
    <property type="entry name" value="CRISP_2"/>
    <property type="match status" value="1"/>
</dbReference>
<dbReference type="EMBL" id="JP593119">
    <property type="protein sequence ID" value="AER92504.1"/>
    <property type="molecule type" value="mRNA"/>
</dbReference>
<sequence>PGQMGRLGTIMEQHNLGAEDMLELTWDNEAANLASTLARTCQFEHGHILDKNGKQFGQNIASKMSTVLSTARTTFDDWMKDMVKSWFDEVKLYTFGSGYSESTGHYTQMVWGNNNKLGCGYSYFKTHYEGTEYNAGYLVCNYKPGGNVKGQLKPYKEGQGSCTARNLETSNQYPHLCIRKKK</sequence>
<dbReference type="PRINTS" id="PR00837">
    <property type="entry name" value="V5TPXLIKE"/>
</dbReference>
<dbReference type="AlphaFoldDB" id="G8JKJ0"/>
<proteinExistence type="evidence at transcript level"/>
<dbReference type="InterPro" id="IPR018244">
    <property type="entry name" value="Allrgn_V5/Tpx1_CS"/>
</dbReference>
<evidence type="ECO:0000259" key="1">
    <source>
        <dbReference type="SMART" id="SM00198"/>
    </source>
</evidence>
<dbReference type="SUPFAM" id="SSF55797">
    <property type="entry name" value="PR-1-like"/>
    <property type="match status" value="1"/>
</dbReference>
<dbReference type="InterPro" id="IPR035940">
    <property type="entry name" value="CAP_sf"/>
</dbReference>
<dbReference type="PANTHER" id="PTHR10334">
    <property type="entry name" value="CYSTEINE-RICH SECRETORY PROTEIN-RELATED"/>
    <property type="match status" value="1"/>
</dbReference>
<dbReference type="PROSITE" id="PS01009">
    <property type="entry name" value="CRISP_1"/>
    <property type="match status" value="1"/>
</dbReference>
<dbReference type="PRINTS" id="PR00838">
    <property type="entry name" value="V5ALLERGEN"/>
</dbReference>
<feature type="non-terminal residue" evidence="2">
    <location>
        <position position="1"/>
    </location>
</feature>
<name>G8JKJ0_9HEMI</name>
<feature type="domain" description="SCP" evidence="1">
    <location>
        <begin position="5"/>
        <end position="150"/>
    </location>
</feature>
<dbReference type="Pfam" id="PF00188">
    <property type="entry name" value="CAP"/>
    <property type="match status" value="1"/>
</dbReference>
<dbReference type="InterPro" id="IPR002413">
    <property type="entry name" value="V5_allergen-like"/>
</dbReference>
<dbReference type="InterPro" id="IPR001283">
    <property type="entry name" value="CRISP-related"/>
</dbReference>
<dbReference type="SMART" id="SM00198">
    <property type="entry name" value="SCP"/>
    <property type="match status" value="1"/>
</dbReference>
<protein>
    <recommendedName>
        <fullName evidence="1">SCP domain-containing protein</fullName>
    </recommendedName>
</protein>
<dbReference type="InterPro" id="IPR014044">
    <property type="entry name" value="CAP_dom"/>
</dbReference>
<reference evidence="2" key="1">
    <citation type="journal article" date="2012" name="J. Med. Entomol.">
        <title>An insight into the sialotranscriptome of Triatoma rubida (Hemiptera: Heteroptera).</title>
        <authorList>
            <person name="Ribeiro J.M.C."/>
            <person name="Assumpcao T.C.F."/>
            <person name="Pham V.M."/>
            <person name="Francischetti I.M.B."/>
            <person name="Reisenman C.E."/>
        </authorList>
    </citation>
    <scope>NUCLEOTIDE SEQUENCE</scope>
    <source>
        <tissue evidence="2">Salivary gland</tissue>
    </source>
</reference>
<dbReference type="GO" id="GO:0005576">
    <property type="term" value="C:extracellular region"/>
    <property type="evidence" value="ECO:0007669"/>
    <property type="project" value="UniProtKB-SubCell"/>
</dbReference>